<proteinExistence type="inferred from homology"/>
<comment type="cofactor">
    <cofactor evidence="1">
        <name>FAD</name>
        <dbReference type="ChEBI" id="CHEBI:57692"/>
    </cofactor>
</comment>
<dbReference type="InterPro" id="IPR002938">
    <property type="entry name" value="FAD-bd"/>
</dbReference>
<evidence type="ECO:0000256" key="6">
    <source>
        <dbReference type="ARBA" id="ARBA00023002"/>
    </source>
</evidence>
<dbReference type="NCBIfam" id="NF006593">
    <property type="entry name" value="PRK09126.1"/>
    <property type="match status" value="1"/>
</dbReference>
<protein>
    <submittedName>
        <fullName evidence="9">5-demethoxyubiquinol-8 5-hydroxylase UbiM</fullName>
    </submittedName>
</protein>
<comment type="caution">
    <text evidence="9">The sequence shown here is derived from an EMBL/GenBank/DDBJ whole genome shotgun (WGS) entry which is preliminary data.</text>
</comment>
<dbReference type="Pfam" id="PF01494">
    <property type="entry name" value="FAD_binding_3"/>
    <property type="match status" value="1"/>
</dbReference>
<name>A0ABT5KBB8_9BURK</name>
<evidence type="ECO:0000256" key="3">
    <source>
        <dbReference type="ARBA" id="ARBA00005349"/>
    </source>
</evidence>
<accession>A0ABT5KBB8</accession>
<sequence length="418" mass="44546">MQATRTPQDDHAPTSAQVLIVGAGPAGLSMACALADAGISSCVLEASSLAALQDPAEDGREIALTHKGIKVLQGLGQWQDLPAAEIAPLRRAHVFDGDGLGDPLAFDAQGSGREVLGQLVSNHWLRRVAYQGALKRAALISIRADSRVAGIELGAQAASVSLASGERLTAQLLIAADSRFSNIRRQAGIGVEMRDFGRSVIVCRIQHSQPNQGIALECFHYGHTLAILPLNGDCSSLVLTLPADRATAMMAWDDAQFTQWVETELRGRLGEIASLGARHLYPLVATYAHRFAAQRLALIGDAAVGMHPVTAHGYNFGLYGVELLAGLLGAAKKAGQDLGESATLERYASAHRRNTWAIYQGTNAVVKLFTDERQAARLLRRGVLQMAQHLPPLKAAISAQLTGRRPGLLGQFQSLMRG</sequence>
<dbReference type="NCBIfam" id="TIGR01988">
    <property type="entry name" value="Ubi-OHases"/>
    <property type="match status" value="1"/>
</dbReference>
<dbReference type="InterPro" id="IPR051205">
    <property type="entry name" value="UbiH/COQ6_monooxygenase"/>
</dbReference>
<dbReference type="SUPFAM" id="SSF51905">
    <property type="entry name" value="FAD/NAD(P)-binding domain"/>
    <property type="match status" value="1"/>
</dbReference>
<keyword evidence="7" id="KW-0503">Monooxygenase</keyword>
<comment type="pathway">
    <text evidence="2">Cofactor biosynthesis; ubiquinone biosynthesis.</text>
</comment>
<keyword evidence="10" id="KW-1185">Reference proteome</keyword>
<organism evidence="9 10">
    <name type="scientific">Roseateles albus</name>
    <dbReference type="NCBI Taxonomy" id="2987525"/>
    <lineage>
        <taxon>Bacteria</taxon>
        <taxon>Pseudomonadati</taxon>
        <taxon>Pseudomonadota</taxon>
        <taxon>Betaproteobacteria</taxon>
        <taxon>Burkholderiales</taxon>
        <taxon>Sphaerotilaceae</taxon>
        <taxon>Roseateles</taxon>
    </lineage>
</organism>
<evidence type="ECO:0000256" key="5">
    <source>
        <dbReference type="ARBA" id="ARBA00022827"/>
    </source>
</evidence>
<feature type="domain" description="FAD-binding" evidence="8">
    <location>
        <begin position="16"/>
        <end position="351"/>
    </location>
</feature>
<evidence type="ECO:0000259" key="8">
    <source>
        <dbReference type="Pfam" id="PF01494"/>
    </source>
</evidence>
<dbReference type="Gene3D" id="3.50.50.60">
    <property type="entry name" value="FAD/NAD(P)-binding domain"/>
    <property type="match status" value="2"/>
</dbReference>
<keyword evidence="5" id="KW-0274">FAD</keyword>
<gene>
    <name evidence="9" type="primary">ubiM</name>
    <name evidence="9" type="ORF">PRZ03_06290</name>
</gene>
<evidence type="ECO:0000256" key="4">
    <source>
        <dbReference type="ARBA" id="ARBA00022630"/>
    </source>
</evidence>
<evidence type="ECO:0000256" key="7">
    <source>
        <dbReference type="ARBA" id="ARBA00023033"/>
    </source>
</evidence>
<evidence type="ECO:0000313" key="10">
    <source>
        <dbReference type="Proteomes" id="UP001221189"/>
    </source>
</evidence>
<evidence type="ECO:0000256" key="1">
    <source>
        <dbReference type="ARBA" id="ARBA00001974"/>
    </source>
</evidence>
<dbReference type="PANTHER" id="PTHR43876:SF25">
    <property type="entry name" value="MONOOXYGENASE NMA2164"/>
    <property type="match status" value="1"/>
</dbReference>
<dbReference type="PANTHER" id="PTHR43876">
    <property type="entry name" value="UBIQUINONE BIOSYNTHESIS MONOOXYGENASE COQ6, MITOCHONDRIAL"/>
    <property type="match status" value="1"/>
</dbReference>
<dbReference type="PROSITE" id="PS51257">
    <property type="entry name" value="PROKAR_LIPOPROTEIN"/>
    <property type="match status" value="1"/>
</dbReference>
<dbReference type="InterPro" id="IPR010971">
    <property type="entry name" value="UbiH/COQ6"/>
</dbReference>
<dbReference type="RefSeq" id="WP_273599503.1">
    <property type="nucleotide sequence ID" value="NZ_JAQQXT010000003.1"/>
</dbReference>
<dbReference type="EMBL" id="JAQQXT010000003">
    <property type="protein sequence ID" value="MDC8771173.1"/>
    <property type="molecule type" value="Genomic_DNA"/>
</dbReference>
<dbReference type="Proteomes" id="UP001221189">
    <property type="component" value="Unassembled WGS sequence"/>
</dbReference>
<reference evidence="9 10" key="1">
    <citation type="submission" date="2022-10" db="EMBL/GenBank/DDBJ databases">
        <title>Paucibacter sp. hw1 Genome sequencing.</title>
        <authorList>
            <person name="Park S."/>
        </authorList>
    </citation>
    <scope>NUCLEOTIDE SEQUENCE [LARGE SCALE GENOMIC DNA]</scope>
    <source>
        <strain evidence="10">hw1</strain>
    </source>
</reference>
<dbReference type="PRINTS" id="PR00420">
    <property type="entry name" value="RNGMNOXGNASE"/>
</dbReference>
<keyword evidence="6" id="KW-0560">Oxidoreductase</keyword>
<keyword evidence="4" id="KW-0285">Flavoprotein</keyword>
<evidence type="ECO:0000256" key="2">
    <source>
        <dbReference type="ARBA" id="ARBA00004749"/>
    </source>
</evidence>
<evidence type="ECO:0000313" key="9">
    <source>
        <dbReference type="EMBL" id="MDC8771173.1"/>
    </source>
</evidence>
<comment type="similarity">
    <text evidence="3">Belongs to the UbiH/COQ6 family.</text>
</comment>
<dbReference type="InterPro" id="IPR036188">
    <property type="entry name" value="FAD/NAD-bd_sf"/>
</dbReference>